<dbReference type="InterPro" id="IPR034154">
    <property type="entry name" value="TOPRIM_DnaG/twinkle"/>
</dbReference>
<reference evidence="3 4" key="1">
    <citation type="submission" date="2018-08" db="EMBL/GenBank/DDBJ databases">
        <title>Genome sequence of Methylocystis hirsuta CSC1, a methanotroph able to accumulate PHAs.</title>
        <authorList>
            <person name="Bordel S."/>
            <person name="Rodriguez E."/>
            <person name="Gancedo J."/>
            <person name="Munoz R."/>
        </authorList>
    </citation>
    <scope>NUCLEOTIDE SEQUENCE [LARGE SCALE GENOMIC DNA]</scope>
    <source>
        <strain evidence="3 4">CSC1</strain>
    </source>
</reference>
<dbReference type="Pfam" id="PF23639">
    <property type="entry name" value="DUF7146"/>
    <property type="match status" value="1"/>
</dbReference>
<dbReference type="Gene3D" id="3.40.1360.10">
    <property type="match status" value="1"/>
</dbReference>
<keyword evidence="4" id="KW-1185">Reference proteome</keyword>
<comment type="caution">
    <text evidence="3">The sequence shown here is derived from an EMBL/GenBank/DDBJ whole genome shotgun (WGS) entry which is preliminary data.</text>
</comment>
<name>A0A3M9XJV9_9HYPH</name>
<proteinExistence type="predicted"/>
<evidence type="ECO:0000259" key="1">
    <source>
        <dbReference type="Pfam" id="PF13362"/>
    </source>
</evidence>
<accession>A0A3M9XJV9</accession>
<dbReference type="EMBL" id="QWDD01000004">
    <property type="protein sequence ID" value="RNJ47892.1"/>
    <property type="molecule type" value="Genomic_DNA"/>
</dbReference>
<dbReference type="InterPro" id="IPR006171">
    <property type="entry name" value="TOPRIM_dom"/>
</dbReference>
<dbReference type="InterPro" id="IPR055570">
    <property type="entry name" value="DUF7146"/>
</dbReference>
<sequence length="340" mass="36967">MESPARSLSRGLAEHVEAVCKYYLSNGSRSGNYWIVGDVNNHAGRSLYVRLKGPLYGKGARGKWTDGSTGEHGDLLDLIAAREGLGSFKDTLDEARRFLRAPRMPPPELHDGRSSERGTVALARKIWAASRPIAGTPAEAYLRARKISADLDAACLRYHPALFYRERADLPSRRLPALVAAVTNHSGEVTGVHRTFLNPTRKDKARVSSPRRSLGAILGNGVRFGKIKDVVLVGEGIETVLSLKCALPSLPMVAALSAGHLAAWEFAPSLRRLIIACDNDDAGQSAARRLRERAGAVDVDARMISSLRTDFNSDLRATSPYALRSRVAAFLGCDRSDLDK</sequence>
<evidence type="ECO:0000313" key="4">
    <source>
        <dbReference type="Proteomes" id="UP000268623"/>
    </source>
</evidence>
<feature type="domain" description="Toprim" evidence="1">
    <location>
        <begin position="231"/>
        <end position="319"/>
    </location>
</feature>
<dbReference type="AlphaFoldDB" id="A0A3M9XJV9"/>
<organism evidence="3 4">
    <name type="scientific">Methylocystis hirsuta</name>
    <dbReference type="NCBI Taxonomy" id="369798"/>
    <lineage>
        <taxon>Bacteria</taxon>
        <taxon>Pseudomonadati</taxon>
        <taxon>Pseudomonadota</taxon>
        <taxon>Alphaproteobacteria</taxon>
        <taxon>Hyphomicrobiales</taxon>
        <taxon>Methylocystaceae</taxon>
        <taxon>Methylocystis</taxon>
    </lineage>
</organism>
<feature type="domain" description="DUF7146" evidence="2">
    <location>
        <begin position="119"/>
        <end position="224"/>
    </location>
</feature>
<protein>
    <submittedName>
        <fullName evidence="3">Uncharacterized protein</fullName>
    </submittedName>
</protein>
<evidence type="ECO:0000259" key="2">
    <source>
        <dbReference type="Pfam" id="PF23639"/>
    </source>
</evidence>
<evidence type="ECO:0000313" key="3">
    <source>
        <dbReference type="EMBL" id="RNJ47892.1"/>
    </source>
</evidence>
<dbReference type="Proteomes" id="UP000268623">
    <property type="component" value="Unassembled WGS sequence"/>
</dbReference>
<dbReference type="CDD" id="cd01029">
    <property type="entry name" value="TOPRIM_primases"/>
    <property type="match status" value="1"/>
</dbReference>
<dbReference type="RefSeq" id="WP_123177984.1">
    <property type="nucleotide sequence ID" value="NZ_QWDD01000004.1"/>
</dbReference>
<dbReference type="OrthoDB" id="9811157at2"/>
<gene>
    <name evidence="3" type="ORF">D1O30_20740</name>
</gene>
<dbReference type="Pfam" id="PF13362">
    <property type="entry name" value="Toprim_3"/>
    <property type="match status" value="1"/>
</dbReference>